<reference evidence="11" key="2">
    <citation type="submission" date="2020-09" db="EMBL/GenBank/DDBJ databases">
        <authorList>
            <person name="Sun Q."/>
            <person name="Zhou Y."/>
        </authorList>
    </citation>
    <scope>NUCLEOTIDE SEQUENCE</scope>
    <source>
        <strain evidence="11">CGMCC 1.15519</strain>
    </source>
</reference>
<dbReference type="HAMAP" id="MF_00301">
    <property type="entry name" value="Homoser_kinase_2"/>
    <property type="match status" value="1"/>
</dbReference>
<evidence type="ECO:0000256" key="5">
    <source>
        <dbReference type="ARBA" id="ARBA00022777"/>
    </source>
</evidence>
<dbReference type="SUPFAM" id="SSF56112">
    <property type="entry name" value="Protein kinase-like (PK-like)"/>
    <property type="match status" value="1"/>
</dbReference>
<keyword evidence="1 8" id="KW-0028">Amino-acid biosynthesis</keyword>
<evidence type="ECO:0000313" key="11">
    <source>
        <dbReference type="EMBL" id="GGD99175.1"/>
    </source>
</evidence>
<keyword evidence="6 8" id="KW-0067">ATP-binding</keyword>
<evidence type="ECO:0000256" key="4">
    <source>
        <dbReference type="ARBA" id="ARBA00022741"/>
    </source>
</evidence>
<gene>
    <name evidence="8 11" type="primary">thrB</name>
    <name evidence="11" type="ORF">GCM10011529_01600</name>
</gene>
<comment type="pathway">
    <text evidence="8">Amino-acid biosynthesis; L-threonine biosynthesis; L-threonine from L-aspartate: step 4/5.</text>
</comment>
<accession>A0A916ZI32</accession>
<keyword evidence="5 8" id="KW-0418">Kinase</keyword>
<dbReference type="Pfam" id="PF01636">
    <property type="entry name" value="APH"/>
    <property type="match status" value="1"/>
</dbReference>
<keyword evidence="4 8" id="KW-0547">Nucleotide-binding</keyword>
<keyword evidence="2 8" id="KW-0808">Transferase</keyword>
<organism evidence="11 12">
    <name type="scientific">Sandarakinorhabdus glacialis</name>
    <dbReference type="NCBI Taxonomy" id="1614636"/>
    <lineage>
        <taxon>Bacteria</taxon>
        <taxon>Pseudomonadati</taxon>
        <taxon>Pseudomonadota</taxon>
        <taxon>Alphaproteobacteria</taxon>
        <taxon>Sphingomonadales</taxon>
        <taxon>Sphingosinicellaceae</taxon>
        <taxon>Sandarakinorhabdus</taxon>
    </lineage>
</organism>
<evidence type="ECO:0000256" key="7">
    <source>
        <dbReference type="ARBA" id="ARBA00038240"/>
    </source>
</evidence>
<protein>
    <recommendedName>
        <fullName evidence="8 9">Homoserine kinase</fullName>
        <shortName evidence="8">HK</shortName>
        <shortName evidence="8">HSK</shortName>
        <ecNumber evidence="8 9">2.7.1.39</ecNumber>
    </recommendedName>
</protein>
<comment type="catalytic activity">
    <reaction evidence="8">
        <text>L-homoserine + ATP = O-phospho-L-homoserine + ADP + H(+)</text>
        <dbReference type="Rhea" id="RHEA:13985"/>
        <dbReference type="ChEBI" id="CHEBI:15378"/>
        <dbReference type="ChEBI" id="CHEBI:30616"/>
        <dbReference type="ChEBI" id="CHEBI:57476"/>
        <dbReference type="ChEBI" id="CHEBI:57590"/>
        <dbReference type="ChEBI" id="CHEBI:456216"/>
        <dbReference type="EC" id="2.7.1.39"/>
    </reaction>
</comment>
<proteinExistence type="inferred from homology"/>
<dbReference type="Proteomes" id="UP000635071">
    <property type="component" value="Unassembled WGS sequence"/>
</dbReference>
<dbReference type="InterPro" id="IPR005280">
    <property type="entry name" value="Homoserine_kinase_II"/>
</dbReference>
<feature type="domain" description="Aminoglycoside phosphotransferase" evidence="10">
    <location>
        <begin position="27"/>
        <end position="254"/>
    </location>
</feature>
<dbReference type="CDD" id="cd05153">
    <property type="entry name" value="HomoserineK_II"/>
    <property type="match status" value="1"/>
</dbReference>
<comment type="caution">
    <text evidence="11">The sequence shown here is derived from an EMBL/GenBank/DDBJ whole genome shotgun (WGS) entry which is preliminary data.</text>
</comment>
<dbReference type="EMBL" id="BMJM01000001">
    <property type="protein sequence ID" value="GGD99175.1"/>
    <property type="molecule type" value="Genomic_DNA"/>
</dbReference>
<sequence length="319" mass="34053">MAVYTPVTAADLTAFLQRYDIGVATSFKGIAEGVQNSNFLLETTCGRYVLTLYETRVEIAALPWFLRLTTYLADKGLPVPRPIVDREGVALQVLNGRPACVIAFVTGVSVTEPTPEQARAAGAAMGALHRATADFGEPRVNDLGQPFWAAMAARCEGRTGEIDAALPGVIATGLAATADWPVSLASAVVHTDLFPDNVLMLGGAVTGLIDFYFACTDLRAFDYAVTHSAWCFSDDGARYFPERAAALAAGYGETYGLTEAEVAALPRLGVGAALRFVLTRAYDWLNTPADALVTKKDPMAFARRLDWYAAATPDMVLGV</sequence>
<dbReference type="AlphaFoldDB" id="A0A916ZI32"/>
<reference evidence="11" key="1">
    <citation type="journal article" date="2014" name="Int. J. Syst. Evol. Microbiol.">
        <title>Complete genome sequence of Corynebacterium casei LMG S-19264T (=DSM 44701T), isolated from a smear-ripened cheese.</title>
        <authorList>
            <consortium name="US DOE Joint Genome Institute (JGI-PGF)"/>
            <person name="Walter F."/>
            <person name="Albersmeier A."/>
            <person name="Kalinowski J."/>
            <person name="Ruckert C."/>
        </authorList>
    </citation>
    <scope>NUCLEOTIDE SEQUENCE</scope>
    <source>
        <strain evidence="11">CGMCC 1.15519</strain>
    </source>
</reference>
<comment type="similarity">
    <text evidence="7 8">Belongs to the pseudomonas-type ThrB family.</text>
</comment>
<dbReference type="GO" id="GO:0004413">
    <property type="term" value="F:homoserine kinase activity"/>
    <property type="evidence" value="ECO:0007669"/>
    <property type="project" value="UniProtKB-UniRule"/>
</dbReference>
<dbReference type="InterPro" id="IPR050249">
    <property type="entry name" value="Pseudomonas-type_ThrB"/>
</dbReference>
<dbReference type="PANTHER" id="PTHR21064:SF6">
    <property type="entry name" value="AMINOGLYCOSIDE PHOSPHOTRANSFERASE DOMAIN-CONTAINING PROTEIN"/>
    <property type="match status" value="1"/>
</dbReference>
<keyword evidence="3 8" id="KW-0791">Threonine biosynthesis</keyword>
<evidence type="ECO:0000256" key="8">
    <source>
        <dbReference type="HAMAP-Rule" id="MF_00301"/>
    </source>
</evidence>
<dbReference type="Gene3D" id="3.90.1200.10">
    <property type="match status" value="1"/>
</dbReference>
<dbReference type="PANTHER" id="PTHR21064">
    <property type="entry name" value="AMINOGLYCOSIDE PHOSPHOTRANSFERASE DOMAIN-CONTAINING PROTEIN-RELATED"/>
    <property type="match status" value="1"/>
</dbReference>
<dbReference type="RefSeq" id="WP_188761023.1">
    <property type="nucleotide sequence ID" value="NZ_BMJM01000001.1"/>
</dbReference>
<dbReference type="InterPro" id="IPR011009">
    <property type="entry name" value="Kinase-like_dom_sf"/>
</dbReference>
<dbReference type="GO" id="GO:0009088">
    <property type="term" value="P:threonine biosynthetic process"/>
    <property type="evidence" value="ECO:0007669"/>
    <property type="project" value="UniProtKB-UniRule"/>
</dbReference>
<evidence type="ECO:0000259" key="10">
    <source>
        <dbReference type="Pfam" id="PF01636"/>
    </source>
</evidence>
<keyword evidence="12" id="KW-1185">Reference proteome</keyword>
<dbReference type="NCBIfam" id="TIGR00938">
    <property type="entry name" value="thrB_alt"/>
    <property type="match status" value="1"/>
</dbReference>
<evidence type="ECO:0000256" key="6">
    <source>
        <dbReference type="ARBA" id="ARBA00022840"/>
    </source>
</evidence>
<evidence type="ECO:0000256" key="2">
    <source>
        <dbReference type="ARBA" id="ARBA00022679"/>
    </source>
</evidence>
<evidence type="ECO:0000256" key="1">
    <source>
        <dbReference type="ARBA" id="ARBA00022605"/>
    </source>
</evidence>
<evidence type="ECO:0000256" key="3">
    <source>
        <dbReference type="ARBA" id="ARBA00022697"/>
    </source>
</evidence>
<dbReference type="Gene3D" id="3.30.200.20">
    <property type="entry name" value="Phosphorylase Kinase, domain 1"/>
    <property type="match status" value="1"/>
</dbReference>
<evidence type="ECO:0000313" key="12">
    <source>
        <dbReference type="Proteomes" id="UP000635071"/>
    </source>
</evidence>
<name>A0A916ZI32_9SPHN</name>
<dbReference type="NCBIfam" id="NF003558">
    <property type="entry name" value="PRK05231.1"/>
    <property type="match status" value="1"/>
</dbReference>
<dbReference type="InterPro" id="IPR002575">
    <property type="entry name" value="Aminoglycoside_PTrfase"/>
</dbReference>
<dbReference type="GO" id="GO:0005524">
    <property type="term" value="F:ATP binding"/>
    <property type="evidence" value="ECO:0007669"/>
    <property type="project" value="UniProtKB-KW"/>
</dbReference>
<dbReference type="EC" id="2.7.1.39" evidence="8 9"/>
<evidence type="ECO:0000256" key="9">
    <source>
        <dbReference type="NCBIfam" id="TIGR00938"/>
    </source>
</evidence>